<dbReference type="GeneID" id="103335848"/>
<organism evidence="2 3">
    <name type="scientific">Prunus mume</name>
    <name type="common">Japanese apricot</name>
    <name type="synonym">Armeniaca mume</name>
    <dbReference type="NCBI Taxonomy" id="102107"/>
    <lineage>
        <taxon>Eukaryota</taxon>
        <taxon>Viridiplantae</taxon>
        <taxon>Streptophyta</taxon>
        <taxon>Embryophyta</taxon>
        <taxon>Tracheophyta</taxon>
        <taxon>Spermatophyta</taxon>
        <taxon>Magnoliopsida</taxon>
        <taxon>eudicotyledons</taxon>
        <taxon>Gunneridae</taxon>
        <taxon>Pentapetalae</taxon>
        <taxon>rosids</taxon>
        <taxon>fabids</taxon>
        <taxon>Rosales</taxon>
        <taxon>Rosaceae</taxon>
        <taxon>Amygdaloideae</taxon>
        <taxon>Amygdaleae</taxon>
        <taxon>Prunus</taxon>
    </lineage>
</organism>
<name>A0ABM0PBD3_PRUMU</name>
<dbReference type="Proteomes" id="UP000694861">
    <property type="component" value="Linkage group LG6"/>
</dbReference>
<evidence type="ECO:0000259" key="1">
    <source>
        <dbReference type="Pfam" id="PF03372"/>
    </source>
</evidence>
<gene>
    <name evidence="3" type="primary">LOC103335848</name>
</gene>
<dbReference type="InterPro" id="IPR005135">
    <property type="entry name" value="Endo/exonuclease/phosphatase"/>
</dbReference>
<dbReference type="InterPro" id="IPR036691">
    <property type="entry name" value="Endo/exonu/phosph_ase_sf"/>
</dbReference>
<sequence>MRIIVWNCQGIGSVMTVSSLKEQVRLQSPDIVILLETKNLSQRYGYLKRQLGMQFMHAVEPRGLSGGLCLFWKEMSQVVLLKYADFFIEVVIKDEENGAKWRFFAVYASTDERVRRSQWQMLQDRMAQCQEACLLMGDFNDIMDVSEKRGVNSHLLDLGYVGHPFTWRNRRQEGGIMERLDRGFGNDQWVTLYPAATQQLKATYLAPDFDRDEVLQLESSLKEAFREEEEIFTTCSPSNIEYITDCVQPRVTMQQNACLTRQISSEEIWLAVKSLNPTKSLGPDGFTGKFFQQYWDVEGGELGRSSLALKLDMAKAYDRVEWPFVEHMMRRLGIDSVFRSWVMECVSTITYSVIVNGEATGHILPSRGLRQANEREARCLKNILVDYEKGSGQCINFDKSSLLFGKKCPARVRKQVGEILQVQQKDGFRRYLGLSADFGASKQQVFEEVRNKINAKLMGWSEQYLSQAGKEVLIKAVAMAMPNYAMSCFQLPINLCKEIEREIIRYWWKRHKEHKGIHWVGWQCLSMLKEAGGMGFQDLRCFNLAMLAKIGWRIIKHPDSLLATTYRDKYFRSSDFMSAGGGRGTSLGWKGILQGRKILEARMRWRIGNGHQVRTCIDKWVPSPSSFKIYSRHPEIPVLVQGLIDDQTKMWNRDLILPCFNSVEAQTILSLPLSRWGCDDRLVWHFTTHGGYSVRTGYELALTLRKSGELGGKAEEECSYGNDRILEEHLEIASTA</sequence>
<dbReference type="RefSeq" id="XP_008237106.1">
    <property type="nucleotide sequence ID" value="XM_008238884.1"/>
</dbReference>
<keyword evidence="2" id="KW-1185">Reference proteome</keyword>
<dbReference type="Pfam" id="PF03372">
    <property type="entry name" value="Exo_endo_phos"/>
    <property type="match status" value="1"/>
</dbReference>
<accession>A0ABM0PBD3</accession>
<protein>
    <submittedName>
        <fullName evidence="3">Uncharacterized protein LOC103335848</fullName>
    </submittedName>
</protein>
<dbReference type="SUPFAM" id="SSF56219">
    <property type="entry name" value="DNase I-like"/>
    <property type="match status" value="1"/>
</dbReference>
<dbReference type="PANTHER" id="PTHR33116">
    <property type="entry name" value="REVERSE TRANSCRIPTASE ZINC-BINDING DOMAIN-CONTAINING PROTEIN-RELATED-RELATED"/>
    <property type="match status" value="1"/>
</dbReference>
<proteinExistence type="predicted"/>
<dbReference type="Gene3D" id="3.60.10.10">
    <property type="entry name" value="Endonuclease/exonuclease/phosphatase"/>
    <property type="match status" value="1"/>
</dbReference>
<feature type="domain" description="Endonuclease/exonuclease/phosphatase" evidence="1">
    <location>
        <begin position="6"/>
        <end position="190"/>
    </location>
</feature>
<dbReference type="PANTHER" id="PTHR33116:SF86">
    <property type="entry name" value="REVERSE TRANSCRIPTASE DOMAIN-CONTAINING PROTEIN"/>
    <property type="match status" value="1"/>
</dbReference>
<reference evidence="3" key="2">
    <citation type="submission" date="2025-08" db="UniProtKB">
        <authorList>
            <consortium name="RefSeq"/>
        </authorList>
    </citation>
    <scope>IDENTIFICATION</scope>
</reference>
<reference evidence="2" key="1">
    <citation type="journal article" date="2012" name="Nat. Commun.">
        <title>The genome of Prunus mume.</title>
        <authorList>
            <person name="Zhang Q."/>
            <person name="Chen W."/>
            <person name="Sun L."/>
            <person name="Zhao F."/>
            <person name="Huang B."/>
            <person name="Yang W."/>
            <person name="Tao Y."/>
            <person name="Wang J."/>
            <person name="Yuan Z."/>
            <person name="Fan G."/>
            <person name="Xing Z."/>
            <person name="Han C."/>
            <person name="Pan H."/>
            <person name="Zhong X."/>
            <person name="Shi W."/>
            <person name="Liang X."/>
            <person name="Du D."/>
            <person name="Sun F."/>
            <person name="Xu Z."/>
            <person name="Hao R."/>
            <person name="Lv T."/>
            <person name="Lv Y."/>
            <person name="Zheng Z."/>
            <person name="Sun M."/>
            <person name="Luo L."/>
            <person name="Cai M."/>
            <person name="Gao Y."/>
            <person name="Wang J."/>
            <person name="Yin Y."/>
            <person name="Xu X."/>
            <person name="Cheng T."/>
            <person name="Wang J."/>
        </authorList>
    </citation>
    <scope>NUCLEOTIDE SEQUENCE [LARGE SCALE GENOMIC DNA]</scope>
</reference>
<evidence type="ECO:0000313" key="2">
    <source>
        <dbReference type="Proteomes" id="UP000694861"/>
    </source>
</evidence>
<evidence type="ECO:0000313" key="3">
    <source>
        <dbReference type="RefSeq" id="XP_008237106.1"/>
    </source>
</evidence>